<accession>A0A4R2J581</accession>
<protein>
    <submittedName>
        <fullName evidence="7">EmrB/QacA subfamily drug resistance transporter</fullName>
    </submittedName>
</protein>
<feature type="transmembrane region" description="Helical" evidence="5">
    <location>
        <begin position="216"/>
        <end position="235"/>
    </location>
</feature>
<evidence type="ECO:0000256" key="3">
    <source>
        <dbReference type="ARBA" id="ARBA00022989"/>
    </source>
</evidence>
<feature type="transmembrane region" description="Helical" evidence="5">
    <location>
        <begin position="415"/>
        <end position="440"/>
    </location>
</feature>
<feature type="transmembrane region" description="Helical" evidence="5">
    <location>
        <begin position="350"/>
        <end position="369"/>
    </location>
</feature>
<feature type="transmembrane region" description="Helical" evidence="5">
    <location>
        <begin position="59"/>
        <end position="79"/>
    </location>
</feature>
<feature type="transmembrane region" description="Helical" evidence="5">
    <location>
        <begin position="381"/>
        <end position="403"/>
    </location>
</feature>
<dbReference type="PRINTS" id="PR01036">
    <property type="entry name" value="TCRTETB"/>
</dbReference>
<feature type="transmembrane region" description="Helical" evidence="5">
    <location>
        <begin position="91"/>
        <end position="110"/>
    </location>
</feature>
<dbReference type="Pfam" id="PF07690">
    <property type="entry name" value="MFS_1"/>
    <property type="match status" value="1"/>
</dbReference>
<feature type="transmembrane region" description="Helical" evidence="5">
    <location>
        <begin position="241"/>
        <end position="260"/>
    </location>
</feature>
<organism evidence="7 8">
    <name type="scientific">Actinocrispum wychmicini</name>
    <dbReference type="NCBI Taxonomy" id="1213861"/>
    <lineage>
        <taxon>Bacteria</taxon>
        <taxon>Bacillati</taxon>
        <taxon>Actinomycetota</taxon>
        <taxon>Actinomycetes</taxon>
        <taxon>Pseudonocardiales</taxon>
        <taxon>Pseudonocardiaceae</taxon>
        <taxon>Actinocrispum</taxon>
    </lineage>
</organism>
<dbReference type="CDD" id="cd17321">
    <property type="entry name" value="MFS_MMR_MDR_like"/>
    <property type="match status" value="1"/>
</dbReference>
<comment type="caution">
    <text evidence="7">The sequence shown here is derived from an EMBL/GenBank/DDBJ whole genome shotgun (WGS) entry which is preliminary data.</text>
</comment>
<feature type="transmembrane region" description="Helical" evidence="5">
    <location>
        <begin position="319"/>
        <end position="338"/>
    </location>
</feature>
<dbReference type="PANTHER" id="PTHR42718:SF39">
    <property type="entry name" value="ACTINORHODIN TRANSPORTER-RELATED"/>
    <property type="match status" value="1"/>
</dbReference>
<evidence type="ECO:0000313" key="7">
    <source>
        <dbReference type="EMBL" id="TCO52492.1"/>
    </source>
</evidence>
<evidence type="ECO:0000259" key="6">
    <source>
        <dbReference type="PROSITE" id="PS50850"/>
    </source>
</evidence>
<gene>
    <name evidence="7" type="ORF">EV192_112224</name>
</gene>
<name>A0A4R2J581_9PSEU</name>
<feature type="transmembrane region" description="Helical" evidence="5">
    <location>
        <begin position="289"/>
        <end position="307"/>
    </location>
</feature>
<evidence type="ECO:0000313" key="8">
    <source>
        <dbReference type="Proteomes" id="UP000295680"/>
    </source>
</evidence>
<evidence type="ECO:0000256" key="2">
    <source>
        <dbReference type="ARBA" id="ARBA00022692"/>
    </source>
</evidence>
<reference evidence="7 8" key="1">
    <citation type="submission" date="2019-03" db="EMBL/GenBank/DDBJ databases">
        <title>Genomic Encyclopedia of Type Strains, Phase IV (KMG-IV): sequencing the most valuable type-strain genomes for metagenomic binning, comparative biology and taxonomic classification.</title>
        <authorList>
            <person name="Goeker M."/>
        </authorList>
    </citation>
    <scope>NUCLEOTIDE SEQUENCE [LARGE SCALE GENOMIC DNA]</scope>
    <source>
        <strain evidence="7 8">DSM 45934</strain>
    </source>
</reference>
<evidence type="ECO:0000256" key="4">
    <source>
        <dbReference type="ARBA" id="ARBA00023136"/>
    </source>
</evidence>
<feature type="transmembrane region" description="Helical" evidence="5">
    <location>
        <begin position="184"/>
        <end position="204"/>
    </location>
</feature>
<evidence type="ECO:0000256" key="5">
    <source>
        <dbReference type="SAM" id="Phobius"/>
    </source>
</evidence>
<dbReference type="InterPro" id="IPR020846">
    <property type="entry name" value="MFS_dom"/>
</dbReference>
<dbReference type="InterPro" id="IPR011701">
    <property type="entry name" value="MFS"/>
</dbReference>
<feature type="transmembrane region" description="Helical" evidence="5">
    <location>
        <begin position="116"/>
        <end position="137"/>
    </location>
</feature>
<dbReference type="EMBL" id="SLWS01000012">
    <property type="protein sequence ID" value="TCO52492.1"/>
    <property type="molecule type" value="Genomic_DNA"/>
</dbReference>
<dbReference type="Gene3D" id="1.20.1720.10">
    <property type="entry name" value="Multidrug resistance protein D"/>
    <property type="match status" value="1"/>
</dbReference>
<sequence>MVTLMTTNLQPTSTRTEQPTGRWATLAVLLLGQFMALLDVTIVNVAMPTIRTDLHASGAALQLVVSMYTISYAMLLITGARLGDLFGRRRIFVGGVAAFTISSLLCGLAPDPTMLIAARFVQGAGAALMMPQIISVIQLGFSGAARTKALSAYSAVISVGGVAGMVIGGVLVHADLFGAGWRPVFLINVPIGLVVIALVPRFVPADQPSTGRRLDLAGLVVLLPATFLIVLPLVLGHEQNWPAWMFPSIAVGLVLVAVFVRVERRVAARGGDPLLNLDVLRARGFGRGLVALATAMITYGGMLFVLALHLQSGLGESTLQASLVFAPAGAAFGIFGYYWRRLPARTQPMLIPVGFLLTGAAYVLLAFALRDGSQGSVGMYAGLVLFGAAMGCAFGSLTNRVLADVPPGEAADASGLLTTTFQFGQVLGVATFGSAFLSLADGHSSAVALSTAFFGMAVVVLAGFVTTVARRR</sequence>
<dbReference type="AlphaFoldDB" id="A0A4R2J581"/>
<keyword evidence="2 5" id="KW-0812">Transmembrane</keyword>
<proteinExistence type="predicted"/>
<feature type="transmembrane region" description="Helical" evidence="5">
    <location>
        <begin position="23"/>
        <end position="47"/>
    </location>
</feature>
<dbReference type="SUPFAM" id="SSF103473">
    <property type="entry name" value="MFS general substrate transporter"/>
    <property type="match status" value="1"/>
</dbReference>
<dbReference type="PROSITE" id="PS50850">
    <property type="entry name" value="MFS"/>
    <property type="match status" value="1"/>
</dbReference>
<dbReference type="Gene3D" id="1.20.1250.20">
    <property type="entry name" value="MFS general substrate transporter like domains"/>
    <property type="match status" value="1"/>
</dbReference>
<keyword evidence="8" id="KW-1185">Reference proteome</keyword>
<dbReference type="GO" id="GO:0005886">
    <property type="term" value="C:plasma membrane"/>
    <property type="evidence" value="ECO:0007669"/>
    <property type="project" value="UniProtKB-SubCell"/>
</dbReference>
<feature type="transmembrane region" description="Helical" evidence="5">
    <location>
        <begin position="446"/>
        <end position="469"/>
    </location>
</feature>
<comment type="subcellular location">
    <subcellularLocation>
        <location evidence="1">Cell membrane</location>
        <topology evidence="1">Multi-pass membrane protein</topology>
    </subcellularLocation>
</comment>
<dbReference type="PANTHER" id="PTHR42718">
    <property type="entry name" value="MAJOR FACILITATOR SUPERFAMILY MULTIDRUG TRANSPORTER MFSC"/>
    <property type="match status" value="1"/>
</dbReference>
<feature type="transmembrane region" description="Helical" evidence="5">
    <location>
        <begin position="149"/>
        <end position="172"/>
    </location>
</feature>
<dbReference type="InterPro" id="IPR036259">
    <property type="entry name" value="MFS_trans_sf"/>
</dbReference>
<evidence type="ECO:0000256" key="1">
    <source>
        <dbReference type="ARBA" id="ARBA00004651"/>
    </source>
</evidence>
<keyword evidence="4 5" id="KW-0472">Membrane</keyword>
<feature type="domain" description="Major facilitator superfamily (MFS) profile" evidence="6">
    <location>
        <begin position="25"/>
        <end position="472"/>
    </location>
</feature>
<dbReference type="Proteomes" id="UP000295680">
    <property type="component" value="Unassembled WGS sequence"/>
</dbReference>
<keyword evidence="3 5" id="KW-1133">Transmembrane helix</keyword>
<dbReference type="GO" id="GO:0022857">
    <property type="term" value="F:transmembrane transporter activity"/>
    <property type="evidence" value="ECO:0007669"/>
    <property type="project" value="InterPro"/>
</dbReference>